<dbReference type="RefSeq" id="WP_116178031.1">
    <property type="nucleotide sequence ID" value="NZ_CP144375.1"/>
</dbReference>
<dbReference type="CDD" id="cd06543">
    <property type="entry name" value="GH18_PF-ChiA-like"/>
    <property type="match status" value="1"/>
</dbReference>
<accession>A0A3E0HCA7</accession>
<dbReference type="EMBL" id="QUNO01000011">
    <property type="protein sequence ID" value="REH42032.1"/>
    <property type="molecule type" value="Genomic_DNA"/>
</dbReference>
<sequence length="331" mass="34158">MRLRSLTVAAIALLGAFTAPIAATAAAAPQSAATPQAAGSPIPVAPYVDMGEWPTPVLSTMAKAGNLKGFTLGFVTSAGCKASWFNAYDPRAAWQSSEIAKIRAAGGDVKVSFGGASGIELAQACSSVSSLAAEYNAVIKAYGLKYVDFDIEGAAVADPTSITRRSQALAQVQSANPGIKISLTLPVLPSGLDTNGLGVVKAAKSAGVNLDMVNIMAMDYYMGSANQGDRAVSAAKATQAQLKSLYGLSDAAAWKKVGVTPMLGVNDSQNEIFYTADATKVVNFAKSVHLGMLAFWEVGRDANACTGALYRCTNVPQSPYAFSKIFAGYTG</sequence>
<protein>
    <submittedName>
        <fullName evidence="3">Chitinase</fullName>
    </submittedName>
</protein>
<dbReference type="Gene3D" id="3.20.20.80">
    <property type="entry name" value="Glycosidases"/>
    <property type="match status" value="1"/>
</dbReference>
<feature type="chain" id="PRO_5017624455" evidence="1">
    <location>
        <begin position="26"/>
        <end position="331"/>
    </location>
</feature>
<dbReference type="OrthoDB" id="99456at2"/>
<dbReference type="InterPro" id="IPR017853">
    <property type="entry name" value="GH"/>
</dbReference>
<evidence type="ECO:0000256" key="1">
    <source>
        <dbReference type="SAM" id="SignalP"/>
    </source>
</evidence>
<keyword evidence="1" id="KW-0732">Signal</keyword>
<name>A0A3E0HCA7_9PSEU</name>
<dbReference type="PROSITE" id="PS51910">
    <property type="entry name" value="GH18_2"/>
    <property type="match status" value="1"/>
</dbReference>
<dbReference type="GO" id="GO:0005975">
    <property type="term" value="P:carbohydrate metabolic process"/>
    <property type="evidence" value="ECO:0007669"/>
    <property type="project" value="InterPro"/>
</dbReference>
<proteinExistence type="predicted"/>
<evidence type="ECO:0000313" key="3">
    <source>
        <dbReference type="EMBL" id="REH42032.1"/>
    </source>
</evidence>
<organism evidence="3 4">
    <name type="scientific">Kutzneria buriramensis</name>
    <dbReference type="NCBI Taxonomy" id="1045776"/>
    <lineage>
        <taxon>Bacteria</taxon>
        <taxon>Bacillati</taxon>
        <taxon>Actinomycetota</taxon>
        <taxon>Actinomycetes</taxon>
        <taxon>Pseudonocardiales</taxon>
        <taxon>Pseudonocardiaceae</taxon>
        <taxon>Kutzneria</taxon>
    </lineage>
</organism>
<dbReference type="PANTHER" id="PTHR42976">
    <property type="entry name" value="BIFUNCTIONAL CHITINASE/LYSOZYME-RELATED"/>
    <property type="match status" value="1"/>
</dbReference>
<dbReference type="Proteomes" id="UP000256269">
    <property type="component" value="Unassembled WGS sequence"/>
</dbReference>
<dbReference type="InterPro" id="IPR052750">
    <property type="entry name" value="GH18_Chitinase"/>
</dbReference>
<dbReference type="Pfam" id="PF00704">
    <property type="entry name" value="Glyco_hydro_18"/>
    <property type="match status" value="1"/>
</dbReference>
<reference evidence="3 4" key="1">
    <citation type="submission" date="2018-08" db="EMBL/GenBank/DDBJ databases">
        <title>Genomic Encyclopedia of Archaeal and Bacterial Type Strains, Phase II (KMG-II): from individual species to whole genera.</title>
        <authorList>
            <person name="Goeker M."/>
        </authorList>
    </citation>
    <scope>NUCLEOTIDE SEQUENCE [LARGE SCALE GENOMIC DNA]</scope>
    <source>
        <strain evidence="3 4">DSM 45791</strain>
    </source>
</reference>
<feature type="domain" description="GH18" evidence="2">
    <location>
        <begin position="41"/>
        <end position="331"/>
    </location>
</feature>
<keyword evidence="4" id="KW-1185">Reference proteome</keyword>
<comment type="caution">
    <text evidence="3">The sequence shown here is derived from an EMBL/GenBank/DDBJ whole genome shotgun (WGS) entry which is preliminary data.</text>
</comment>
<dbReference type="PANTHER" id="PTHR42976:SF1">
    <property type="entry name" value="GH18 DOMAIN-CONTAINING PROTEIN-RELATED"/>
    <property type="match status" value="1"/>
</dbReference>
<evidence type="ECO:0000259" key="2">
    <source>
        <dbReference type="PROSITE" id="PS51910"/>
    </source>
</evidence>
<evidence type="ECO:0000313" key="4">
    <source>
        <dbReference type="Proteomes" id="UP000256269"/>
    </source>
</evidence>
<dbReference type="InterPro" id="IPR001223">
    <property type="entry name" value="Glyco_hydro18_cat"/>
</dbReference>
<feature type="signal peptide" evidence="1">
    <location>
        <begin position="1"/>
        <end position="25"/>
    </location>
</feature>
<dbReference type="AlphaFoldDB" id="A0A3E0HCA7"/>
<gene>
    <name evidence="3" type="ORF">BCF44_111337</name>
</gene>
<dbReference type="SUPFAM" id="SSF51445">
    <property type="entry name" value="(Trans)glycosidases"/>
    <property type="match status" value="1"/>
</dbReference>